<evidence type="ECO:0000313" key="5">
    <source>
        <dbReference type="Proteomes" id="UP000266720"/>
    </source>
</evidence>
<dbReference type="SUPFAM" id="SSF102114">
    <property type="entry name" value="Radical SAM enzymes"/>
    <property type="match status" value="1"/>
</dbReference>
<keyword evidence="2" id="KW-0408">Iron</keyword>
<keyword evidence="3" id="KW-0411">Iron-sulfur</keyword>
<dbReference type="InterPro" id="IPR058240">
    <property type="entry name" value="rSAM_sf"/>
</dbReference>
<evidence type="ECO:0000256" key="1">
    <source>
        <dbReference type="ARBA" id="ARBA00022723"/>
    </source>
</evidence>
<dbReference type="Proteomes" id="UP000266720">
    <property type="component" value="Chromosome"/>
</dbReference>
<evidence type="ECO:0000256" key="3">
    <source>
        <dbReference type="ARBA" id="ARBA00023014"/>
    </source>
</evidence>
<dbReference type="GO" id="GO:0051536">
    <property type="term" value="F:iron-sulfur cluster binding"/>
    <property type="evidence" value="ECO:0007669"/>
    <property type="project" value="UniProtKB-KW"/>
</dbReference>
<evidence type="ECO:0000313" key="4">
    <source>
        <dbReference type="EMBL" id="AJB41170.1"/>
    </source>
</evidence>
<reference evidence="5" key="1">
    <citation type="book" date="2010" name="EXTREMOPHILES" publisher="0:0-0">
        <title>Complete genome sequences of ten hyperthermophilic archaea reveal their metabolic capabilities and possible ecological roles.</title>
        <editorList>
            <person name="?"/>
        </editorList>
        <authorList>
            <person name="Ravin N.V."/>
            <person name="Mardanov A.V."/>
            <person name="Bonch-Osmolovskaya E.A."/>
            <person name="Skryabin K.G."/>
        </authorList>
    </citation>
    <scope>NUCLEOTIDE SEQUENCE [LARGE SCALE GENOMIC DNA]</scope>
    <source>
        <strain evidence="5">1505</strain>
    </source>
</reference>
<dbReference type="PANTHER" id="PTHR43432">
    <property type="entry name" value="SLR0285 PROTEIN"/>
    <property type="match status" value="1"/>
</dbReference>
<accession>A0A3G1A491</accession>
<gene>
    <name evidence="4" type="ORF">TCARB_0092</name>
</gene>
<proteinExistence type="predicted"/>
<dbReference type="EMBL" id="CP007493">
    <property type="protein sequence ID" value="AJB41170.1"/>
    <property type="molecule type" value="Genomic_DNA"/>
</dbReference>
<dbReference type="Gene3D" id="3.80.30.30">
    <property type="match status" value="1"/>
</dbReference>
<organism evidence="4 5">
    <name type="scientific">Thermofilum adornatum 1505</name>
    <dbReference type="NCBI Taxonomy" id="697581"/>
    <lineage>
        <taxon>Archaea</taxon>
        <taxon>Thermoproteota</taxon>
        <taxon>Thermoprotei</taxon>
        <taxon>Thermofilales</taxon>
        <taxon>Thermofilaceae</taxon>
        <taxon>Thermofilum</taxon>
    </lineage>
</organism>
<keyword evidence="1" id="KW-0479">Metal-binding</keyword>
<dbReference type="InterPro" id="IPR040086">
    <property type="entry name" value="MJ0683-like"/>
</dbReference>
<sequence length="328" mass="37511">MGISTTVPQIYGLNGEEITYALLRNKYFLPTRKGSLIAIGSVGEPFVDPQGAQRTMEYVSSFERYLGNPIQFSTKAIVPEEVINWLSKRKIPINPLITIVTLKHAKILETQAPDPYDRLDTMKKMRKHGLHPMLFLRPIIPGTTTEELEDIIKEAKNHGAEGVVIGSLRVTPLILTRLEKFGVNTREIKDRIRDKSLQPGKQVSVPMREYKEQAIQISRQNGLIPFLSACCASNYVAYLYSGERVPCPGLDYIKGDFCTVCPVNCPALKTEVDEGEVKEYVEKFLNMKNLKIEVEDKYIFIYGVKDRLKDHQRYLLEIGFRRRVVFRR</sequence>
<dbReference type="GO" id="GO:0046872">
    <property type="term" value="F:metal ion binding"/>
    <property type="evidence" value="ECO:0007669"/>
    <property type="project" value="UniProtKB-KW"/>
</dbReference>
<name>A0A3G1A491_9CREN</name>
<dbReference type="AlphaFoldDB" id="A0A3G1A491"/>
<dbReference type="PANTHER" id="PTHR43432:SF4">
    <property type="entry name" value="RADICAL SAM CORE DOMAIN-CONTAINING PROTEIN"/>
    <property type="match status" value="1"/>
</dbReference>
<dbReference type="KEGG" id="tcb:TCARB_0092"/>
<dbReference type="STRING" id="697581.TCARB_0092"/>
<protein>
    <submittedName>
        <fullName evidence="4">Radical SAM domain protein</fullName>
    </submittedName>
</protein>
<evidence type="ECO:0000256" key="2">
    <source>
        <dbReference type="ARBA" id="ARBA00023004"/>
    </source>
</evidence>